<comment type="caution">
    <text evidence="24">The sequence shown here is derived from an EMBL/GenBank/DDBJ whole genome shotgun (WGS) entry which is preliminary data.</text>
</comment>
<evidence type="ECO:0000256" key="15">
    <source>
        <dbReference type="ARBA" id="ARBA00023180"/>
    </source>
</evidence>
<evidence type="ECO:0000256" key="21">
    <source>
        <dbReference type="SAM" id="SignalP"/>
    </source>
</evidence>
<keyword evidence="3" id="KW-0245">EGF-like domain</keyword>
<evidence type="ECO:0000256" key="7">
    <source>
        <dbReference type="ARBA" id="ARBA00022734"/>
    </source>
</evidence>
<dbReference type="PANTHER" id="PTHR47976:SF64">
    <property type="entry name" value="RECEPTOR-LIKE SERINE_THREONINE-PROTEIN KINASE"/>
    <property type="match status" value="1"/>
</dbReference>
<keyword evidence="25" id="KW-1185">Reference proteome</keyword>
<evidence type="ECO:0000256" key="5">
    <source>
        <dbReference type="ARBA" id="ARBA00022692"/>
    </source>
</evidence>
<dbReference type="InterPro" id="IPR051343">
    <property type="entry name" value="G-type_lectin_kinases/EP1-like"/>
</dbReference>
<dbReference type="GO" id="GO:0005524">
    <property type="term" value="F:ATP binding"/>
    <property type="evidence" value="ECO:0007669"/>
    <property type="project" value="UniProtKB-UniRule"/>
</dbReference>
<dbReference type="InterPro" id="IPR000858">
    <property type="entry name" value="S_locus_glycoprot_dom"/>
</dbReference>
<keyword evidence="6 21" id="KW-0732">Signal</keyword>
<evidence type="ECO:0000256" key="3">
    <source>
        <dbReference type="ARBA" id="ARBA00022536"/>
    </source>
</evidence>
<keyword evidence="15" id="KW-0325">Glycoprotein</keyword>
<dbReference type="InterPro" id="IPR001480">
    <property type="entry name" value="Bulb-type_lectin_dom"/>
</dbReference>
<dbReference type="Gene3D" id="1.10.510.10">
    <property type="entry name" value="Transferase(Phosphotransferase) domain 1"/>
    <property type="match status" value="1"/>
</dbReference>
<evidence type="ECO:0000256" key="20">
    <source>
        <dbReference type="SAM" id="Phobius"/>
    </source>
</evidence>
<comment type="similarity">
    <text evidence="18">Belongs to the protein kinase superfamily. Ser/Thr protein kinase family.</text>
</comment>
<feature type="domain" description="Protein kinase" evidence="22">
    <location>
        <begin position="491"/>
        <end position="779"/>
    </location>
</feature>
<dbReference type="GO" id="GO:0030246">
    <property type="term" value="F:carbohydrate binding"/>
    <property type="evidence" value="ECO:0007669"/>
    <property type="project" value="UniProtKB-KW"/>
</dbReference>
<keyword evidence="7" id="KW-0430">Lectin</keyword>
<keyword evidence="12 20" id="KW-0472">Membrane</keyword>
<keyword evidence="14" id="KW-0675">Receptor</keyword>
<dbReference type="PIRSF" id="PIRSF000641">
    <property type="entry name" value="SRK"/>
    <property type="match status" value="1"/>
</dbReference>
<dbReference type="Gene3D" id="3.30.200.20">
    <property type="entry name" value="Phosphorylase Kinase, domain 1"/>
    <property type="match status" value="1"/>
</dbReference>
<comment type="subcellular location">
    <subcellularLocation>
        <location evidence="1">Membrane</location>
        <topology evidence="1">Single-pass type I membrane protein</topology>
    </subcellularLocation>
</comment>
<evidence type="ECO:0000256" key="14">
    <source>
        <dbReference type="ARBA" id="ARBA00023170"/>
    </source>
</evidence>
<keyword evidence="2 18" id="KW-0723">Serine/threonine-protein kinase</keyword>
<keyword evidence="5 20" id="KW-0812">Transmembrane</keyword>
<feature type="binding site" evidence="19">
    <location>
        <position position="523"/>
    </location>
    <ligand>
        <name>ATP</name>
        <dbReference type="ChEBI" id="CHEBI:30616"/>
    </ligand>
</feature>
<dbReference type="EMBL" id="JBBPBK010000003">
    <property type="protein sequence ID" value="KAK9288967.1"/>
    <property type="molecule type" value="Genomic_DNA"/>
</dbReference>
<dbReference type="SMART" id="SM00108">
    <property type="entry name" value="B_lectin"/>
    <property type="match status" value="1"/>
</dbReference>
<dbReference type="SUPFAM" id="SSF56112">
    <property type="entry name" value="Protein kinase-like (PK-like)"/>
    <property type="match status" value="1"/>
</dbReference>
<dbReference type="InterPro" id="IPR036426">
    <property type="entry name" value="Bulb-type_lectin_dom_sf"/>
</dbReference>
<dbReference type="CDD" id="cd00028">
    <property type="entry name" value="B_lectin"/>
    <property type="match status" value="1"/>
</dbReference>
<evidence type="ECO:0000256" key="4">
    <source>
        <dbReference type="ARBA" id="ARBA00022679"/>
    </source>
</evidence>
<protein>
    <recommendedName>
        <fullName evidence="18">Receptor-like serine/threonine-protein kinase</fullName>
        <ecNumber evidence="18">2.7.11.1</ecNumber>
    </recommendedName>
</protein>
<dbReference type="CDD" id="cd14066">
    <property type="entry name" value="STKc_IRAK"/>
    <property type="match status" value="1"/>
</dbReference>
<gene>
    <name evidence="24" type="ORF">L1049_017438</name>
</gene>
<comment type="catalytic activity">
    <reaction evidence="16 18">
        <text>L-threonyl-[protein] + ATP = O-phospho-L-threonyl-[protein] + ADP + H(+)</text>
        <dbReference type="Rhea" id="RHEA:46608"/>
        <dbReference type="Rhea" id="RHEA-COMP:11060"/>
        <dbReference type="Rhea" id="RHEA-COMP:11605"/>
        <dbReference type="ChEBI" id="CHEBI:15378"/>
        <dbReference type="ChEBI" id="CHEBI:30013"/>
        <dbReference type="ChEBI" id="CHEBI:30616"/>
        <dbReference type="ChEBI" id="CHEBI:61977"/>
        <dbReference type="ChEBI" id="CHEBI:456216"/>
        <dbReference type="EC" id="2.7.11.1"/>
    </reaction>
</comment>
<evidence type="ECO:0000259" key="23">
    <source>
        <dbReference type="PROSITE" id="PS50927"/>
    </source>
</evidence>
<sequence>MAVTILLPLFLVLFPNFHGSHAQTPANISLGSSITAGSNASWSSLSGDFAFGFYTLSSGLYLVGIWFDKIQERTLVWSANRNSPADAGSTIRLTYAGQLVLTYFNGSVQPIYTGAAASLGFMQNDGNFVLRDSNSRALWQSFDSPTDTLLPGQVLVEGQMLYSNAKGTSDYSTGNFMLEMQFDGNLVLSAYHFSDPGYWYTGTLVNNVSLVFNQSSAFMYLVNGTNDKIYSLTSNISTPTVDYYHRATIDDHGNFQQYVYHKINGRSWTRVWRAFNESCLANSVCGVYGLCTSPDNETLTCSCLPGYIPLDPNDLSKGCHPEIMLNYCADPSMRNFTVEVIEDADFPFQNFADLARVRNVDVEGCKKALMDDCYSMAASLVDSRCNMKRMPLLNARKSASTKGINAFIKVPMKISNPGIPKGEGKRNSHTRVFLKAGLITSASLAFVFAAIAIYYHPATRRLIQRKRFASSSDIGINFREFRFQELREATNGFSKTLGHGSSGKVYKGILSLNDTQIEIAVKKLEKVIEKGEKVFMTELKIIGRTHHKNLVRLLGFCIEDDHRLLVYELMKNGAVSDFLFGEGESPSWAQRVEMALGIARGLLYLHEECETQIIHCDIKPQNVLLDVNYNAKISDFGLSKLLKKDQTRTNTGARGTIGYMAPEWLRNAPVTAKVDIYSFGVMLLEIICGRRHIELSRVEEESEEDDLVLSDWIVTSMVSGKLEMVVGHDPEVVSDFKRFERMAMVGLWCIHPDPILRPSMKKVTQMLEGTMEVGIPPMLSDHMSKDRFY</sequence>
<dbReference type="PROSITE" id="PS00108">
    <property type="entry name" value="PROTEIN_KINASE_ST"/>
    <property type="match status" value="1"/>
</dbReference>
<evidence type="ECO:0000256" key="19">
    <source>
        <dbReference type="PROSITE-ProRule" id="PRU10141"/>
    </source>
</evidence>
<dbReference type="InterPro" id="IPR008271">
    <property type="entry name" value="Ser/Thr_kinase_AS"/>
</dbReference>
<evidence type="ECO:0000256" key="13">
    <source>
        <dbReference type="ARBA" id="ARBA00023157"/>
    </source>
</evidence>
<keyword evidence="8 18" id="KW-0547">Nucleotide-binding</keyword>
<dbReference type="PANTHER" id="PTHR47976">
    <property type="entry name" value="G-TYPE LECTIN S-RECEPTOR-LIKE SERINE/THREONINE-PROTEIN KINASE SD2-5"/>
    <property type="match status" value="1"/>
</dbReference>
<comment type="catalytic activity">
    <reaction evidence="17 18">
        <text>L-seryl-[protein] + ATP = O-phospho-L-seryl-[protein] + ADP + H(+)</text>
        <dbReference type="Rhea" id="RHEA:17989"/>
        <dbReference type="Rhea" id="RHEA-COMP:9863"/>
        <dbReference type="Rhea" id="RHEA-COMP:11604"/>
        <dbReference type="ChEBI" id="CHEBI:15378"/>
        <dbReference type="ChEBI" id="CHEBI:29999"/>
        <dbReference type="ChEBI" id="CHEBI:30616"/>
        <dbReference type="ChEBI" id="CHEBI:83421"/>
        <dbReference type="ChEBI" id="CHEBI:456216"/>
        <dbReference type="EC" id="2.7.11.1"/>
    </reaction>
</comment>
<evidence type="ECO:0000256" key="17">
    <source>
        <dbReference type="ARBA" id="ARBA00048679"/>
    </source>
</evidence>
<dbReference type="PROSITE" id="PS00107">
    <property type="entry name" value="PROTEIN_KINASE_ATP"/>
    <property type="match status" value="1"/>
</dbReference>
<evidence type="ECO:0000256" key="9">
    <source>
        <dbReference type="ARBA" id="ARBA00022777"/>
    </source>
</evidence>
<evidence type="ECO:0000256" key="1">
    <source>
        <dbReference type="ARBA" id="ARBA00004479"/>
    </source>
</evidence>
<dbReference type="InterPro" id="IPR017441">
    <property type="entry name" value="Protein_kinase_ATP_BS"/>
</dbReference>
<dbReference type="GO" id="GO:0004674">
    <property type="term" value="F:protein serine/threonine kinase activity"/>
    <property type="evidence" value="ECO:0007669"/>
    <property type="project" value="UniProtKB-KW"/>
</dbReference>
<dbReference type="PROSITE" id="PS50927">
    <property type="entry name" value="BULB_LECTIN"/>
    <property type="match status" value="1"/>
</dbReference>
<evidence type="ECO:0000256" key="16">
    <source>
        <dbReference type="ARBA" id="ARBA00047899"/>
    </source>
</evidence>
<dbReference type="Gene3D" id="2.90.10.30">
    <property type="match status" value="1"/>
</dbReference>
<dbReference type="SUPFAM" id="SSF51110">
    <property type="entry name" value="alpha-D-mannose-specific plant lectins"/>
    <property type="match status" value="1"/>
</dbReference>
<dbReference type="FunFam" id="1.10.510.10:FF:000237">
    <property type="entry name" value="G-type lectin S-receptor-like serine/threonine-protein kinase"/>
    <property type="match status" value="1"/>
</dbReference>
<evidence type="ECO:0000256" key="18">
    <source>
        <dbReference type="PIRNR" id="PIRNR000641"/>
    </source>
</evidence>
<keyword evidence="9 18" id="KW-0418">Kinase</keyword>
<dbReference type="FunFam" id="3.30.200.20:FF:000059">
    <property type="entry name" value="S-receptor-like serine/threonine-protein kinase"/>
    <property type="match status" value="1"/>
</dbReference>
<evidence type="ECO:0000256" key="2">
    <source>
        <dbReference type="ARBA" id="ARBA00022527"/>
    </source>
</evidence>
<dbReference type="Pfam" id="PF00954">
    <property type="entry name" value="S_locus_glycop"/>
    <property type="match status" value="1"/>
</dbReference>
<keyword evidence="13" id="KW-1015">Disulfide bond</keyword>
<proteinExistence type="inferred from homology"/>
<reference evidence="24 25" key="1">
    <citation type="journal article" date="2024" name="Plant J.">
        <title>Genome sequences and population genomics reveal climatic adaptation and genomic divergence between two closely related sweetgum species.</title>
        <authorList>
            <person name="Xu W.Q."/>
            <person name="Ren C.Q."/>
            <person name="Zhang X.Y."/>
            <person name="Comes H.P."/>
            <person name="Liu X.H."/>
            <person name="Li Y.G."/>
            <person name="Kettle C.J."/>
            <person name="Jalonen R."/>
            <person name="Gaisberger H."/>
            <person name="Ma Y.Z."/>
            <person name="Qiu Y.X."/>
        </authorList>
    </citation>
    <scope>NUCLEOTIDE SEQUENCE [LARGE SCALE GENOMIC DNA]</scope>
    <source>
        <strain evidence="24">Hangzhou</strain>
    </source>
</reference>
<evidence type="ECO:0000313" key="24">
    <source>
        <dbReference type="EMBL" id="KAK9288967.1"/>
    </source>
</evidence>
<dbReference type="PROSITE" id="PS50011">
    <property type="entry name" value="PROTEIN_KINASE_DOM"/>
    <property type="match status" value="1"/>
</dbReference>
<dbReference type="InterPro" id="IPR024171">
    <property type="entry name" value="SRK-like_kinase"/>
</dbReference>
<dbReference type="GO" id="GO:0048544">
    <property type="term" value="P:recognition of pollen"/>
    <property type="evidence" value="ECO:0007669"/>
    <property type="project" value="InterPro"/>
</dbReference>
<feature type="transmembrane region" description="Helical" evidence="20">
    <location>
        <begin position="432"/>
        <end position="455"/>
    </location>
</feature>
<dbReference type="Pfam" id="PF00069">
    <property type="entry name" value="Pkinase"/>
    <property type="match status" value="1"/>
</dbReference>
<dbReference type="SMART" id="SM00220">
    <property type="entry name" value="S_TKc"/>
    <property type="match status" value="1"/>
</dbReference>
<feature type="signal peptide" evidence="21">
    <location>
        <begin position="1"/>
        <end position="22"/>
    </location>
</feature>
<evidence type="ECO:0000313" key="25">
    <source>
        <dbReference type="Proteomes" id="UP001415857"/>
    </source>
</evidence>
<dbReference type="Proteomes" id="UP001415857">
    <property type="component" value="Unassembled WGS sequence"/>
</dbReference>
<evidence type="ECO:0000256" key="11">
    <source>
        <dbReference type="ARBA" id="ARBA00022989"/>
    </source>
</evidence>
<evidence type="ECO:0000256" key="8">
    <source>
        <dbReference type="ARBA" id="ARBA00022741"/>
    </source>
</evidence>
<dbReference type="EC" id="2.7.11.1" evidence="18"/>
<keyword evidence="10 18" id="KW-0067">ATP-binding</keyword>
<feature type="domain" description="Bulb-type lectin" evidence="23">
    <location>
        <begin position="25"/>
        <end position="143"/>
    </location>
</feature>
<evidence type="ECO:0000256" key="12">
    <source>
        <dbReference type="ARBA" id="ARBA00023136"/>
    </source>
</evidence>
<evidence type="ECO:0000256" key="6">
    <source>
        <dbReference type="ARBA" id="ARBA00022729"/>
    </source>
</evidence>
<organism evidence="24 25">
    <name type="scientific">Liquidambar formosana</name>
    <name type="common">Formosan gum</name>
    <dbReference type="NCBI Taxonomy" id="63359"/>
    <lineage>
        <taxon>Eukaryota</taxon>
        <taxon>Viridiplantae</taxon>
        <taxon>Streptophyta</taxon>
        <taxon>Embryophyta</taxon>
        <taxon>Tracheophyta</taxon>
        <taxon>Spermatophyta</taxon>
        <taxon>Magnoliopsida</taxon>
        <taxon>eudicotyledons</taxon>
        <taxon>Gunneridae</taxon>
        <taxon>Pentapetalae</taxon>
        <taxon>Saxifragales</taxon>
        <taxon>Altingiaceae</taxon>
        <taxon>Liquidambar</taxon>
    </lineage>
</organism>
<dbReference type="AlphaFoldDB" id="A0AAP0X4A8"/>
<name>A0AAP0X4A8_LIQFO</name>
<dbReference type="Pfam" id="PF01453">
    <property type="entry name" value="B_lectin"/>
    <property type="match status" value="1"/>
</dbReference>
<keyword evidence="11 20" id="KW-1133">Transmembrane helix</keyword>
<evidence type="ECO:0000256" key="10">
    <source>
        <dbReference type="ARBA" id="ARBA00022840"/>
    </source>
</evidence>
<evidence type="ECO:0000259" key="22">
    <source>
        <dbReference type="PROSITE" id="PS50011"/>
    </source>
</evidence>
<accession>A0AAP0X4A8</accession>
<keyword evidence="4 18" id="KW-0808">Transferase</keyword>
<dbReference type="Gene3D" id="2.90.10.10">
    <property type="entry name" value="Bulb-type lectin domain"/>
    <property type="match status" value="1"/>
</dbReference>
<dbReference type="GO" id="GO:0016020">
    <property type="term" value="C:membrane"/>
    <property type="evidence" value="ECO:0007669"/>
    <property type="project" value="UniProtKB-SubCell"/>
</dbReference>
<dbReference type="InterPro" id="IPR000719">
    <property type="entry name" value="Prot_kinase_dom"/>
</dbReference>
<dbReference type="InterPro" id="IPR011009">
    <property type="entry name" value="Kinase-like_dom_sf"/>
</dbReference>
<dbReference type="FunFam" id="2.90.10.10:FF:000006">
    <property type="entry name" value="Serine/threonine-protein kinase"/>
    <property type="match status" value="1"/>
</dbReference>
<feature type="chain" id="PRO_5042996124" description="Receptor-like serine/threonine-protein kinase" evidence="21">
    <location>
        <begin position="23"/>
        <end position="789"/>
    </location>
</feature>